<dbReference type="Proteomes" id="UP000249135">
    <property type="component" value="Unassembled WGS sequence"/>
</dbReference>
<dbReference type="InterPro" id="IPR041489">
    <property type="entry name" value="PDZ_6"/>
</dbReference>
<evidence type="ECO:0000313" key="6">
    <source>
        <dbReference type="EMBL" id="PZQ77290.1"/>
    </source>
</evidence>
<dbReference type="Gene3D" id="2.30.42.60">
    <property type="match status" value="1"/>
</dbReference>
<dbReference type="AlphaFoldDB" id="A0A2W5SR84"/>
<accession>A0A2W5SR84</accession>
<comment type="similarity">
    <text evidence="1">Belongs to the peptidase S1C family.</text>
</comment>
<sequence>MVDIRTLRIGRDEAAGEQDPELSPDFDFADRLAQPLATQAQVSQVRDFASGLVLREDGLILTSAHVLVEVDDVQVQLDDGRRFAARVLGLDRRSDVGLLKIEAKGLPVARLGDPAATRPGDWVAAISSPFGFHSSVTAGVVSAVGRFLNGAGEIPFIQTDVAINPGSSGSPLFNARGEVVGINSLIYSANGGYMGLSFAVPVDLAMRVAAQLEREGAVRRAQLGVAMQSLTPALADAFQLPRAEGALVVRVTAGSAAQRGGLAPGDVVLAANGVAVRQPLDLVNLVGALPEPAPLLMQVSRAGRALALRVVPGPAPAAPPVDFRPLDMPWRDGLGVSLAELSPRMRAQAGADAGVLVREVEGVARRDGIQRGDVIVGLNAEKVTGVDEFKRALARAGARSAVALLVVRERRTAYVPVQLR</sequence>
<dbReference type="SMART" id="SM00228">
    <property type="entry name" value="PDZ"/>
    <property type="match status" value="2"/>
</dbReference>
<dbReference type="InterPro" id="IPR009003">
    <property type="entry name" value="Peptidase_S1_PA"/>
</dbReference>
<evidence type="ECO:0000256" key="1">
    <source>
        <dbReference type="ARBA" id="ARBA00010541"/>
    </source>
</evidence>
<proteinExistence type="inferred from homology"/>
<dbReference type="Pfam" id="PF17820">
    <property type="entry name" value="PDZ_6"/>
    <property type="match status" value="1"/>
</dbReference>
<protein>
    <submittedName>
        <fullName evidence="6">Peptidase</fullName>
    </submittedName>
</protein>
<keyword evidence="4" id="KW-0720">Serine protease</keyword>
<dbReference type="EMBL" id="QFPP01000025">
    <property type="protein sequence ID" value="PZQ77290.1"/>
    <property type="molecule type" value="Genomic_DNA"/>
</dbReference>
<dbReference type="GO" id="GO:0004252">
    <property type="term" value="F:serine-type endopeptidase activity"/>
    <property type="evidence" value="ECO:0007669"/>
    <property type="project" value="InterPro"/>
</dbReference>
<keyword evidence="3" id="KW-0378">Hydrolase</keyword>
<dbReference type="Pfam" id="PF00595">
    <property type="entry name" value="PDZ"/>
    <property type="match status" value="1"/>
</dbReference>
<organism evidence="6 7">
    <name type="scientific">Variovorax paradoxus</name>
    <dbReference type="NCBI Taxonomy" id="34073"/>
    <lineage>
        <taxon>Bacteria</taxon>
        <taxon>Pseudomonadati</taxon>
        <taxon>Pseudomonadota</taxon>
        <taxon>Betaproteobacteria</taxon>
        <taxon>Burkholderiales</taxon>
        <taxon>Comamonadaceae</taxon>
        <taxon>Variovorax</taxon>
    </lineage>
</organism>
<dbReference type="SUPFAM" id="SSF50156">
    <property type="entry name" value="PDZ domain-like"/>
    <property type="match status" value="2"/>
</dbReference>
<dbReference type="InterPro" id="IPR001940">
    <property type="entry name" value="Peptidase_S1C"/>
</dbReference>
<dbReference type="Pfam" id="PF13365">
    <property type="entry name" value="Trypsin_2"/>
    <property type="match status" value="1"/>
</dbReference>
<evidence type="ECO:0000256" key="3">
    <source>
        <dbReference type="ARBA" id="ARBA00022801"/>
    </source>
</evidence>
<dbReference type="PRINTS" id="PR00834">
    <property type="entry name" value="PROTEASES2C"/>
</dbReference>
<name>A0A2W5SR84_VARPD</name>
<evidence type="ECO:0000259" key="5">
    <source>
        <dbReference type="PROSITE" id="PS50106"/>
    </source>
</evidence>
<reference evidence="6 7" key="1">
    <citation type="submission" date="2017-08" db="EMBL/GenBank/DDBJ databases">
        <title>Infants hospitalized years apart are colonized by the same room-sourced microbial strains.</title>
        <authorList>
            <person name="Brooks B."/>
            <person name="Olm M.R."/>
            <person name="Firek B.A."/>
            <person name="Baker R."/>
            <person name="Thomas B.C."/>
            <person name="Morowitz M.J."/>
            <person name="Banfield J.F."/>
        </authorList>
    </citation>
    <scope>NUCLEOTIDE SEQUENCE [LARGE SCALE GENOMIC DNA]</scope>
    <source>
        <strain evidence="6">S2_005_003_R2_41</strain>
    </source>
</reference>
<dbReference type="Gene3D" id="2.40.10.120">
    <property type="match status" value="1"/>
</dbReference>
<keyword evidence="2" id="KW-0645">Protease</keyword>
<dbReference type="PROSITE" id="PS50106">
    <property type="entry name" value="PDZ"/>
    <property type="match status" value="1"/>
</dbReference>
<dbReference type="SUPFAM" id="SSF50494">
    <property type="entry name" value="Trypsin-like serine proteases"/>
    <property type="match status" value="1"/>
</dbReference>
<evidence type="ECO:0000256" key="4">
    <source>
        <dbReference type="ARBA" id="ARBA00022825"/>
    </source>
</evidence>
<dbReference type="InterPro" id="IPR036034">
    <property type="entry name" value="PDZ_sf"/>
</dbReference>
<evidence type="ECO:0000313" key="7">
    <source>
        <dbReference type="Proteomes" id="UP000249135"/>
    </source>
</evidence>
<dbReference type="GO" id="GO:0006508">
    <property type="term" value="P:proteolysis"/>
    <property type="evidence" value="ECO:0007669"/>
    <property type="project" value="UniProtKB-KW"/>
</dbReference>
<dbReference type="PANTHER" id="PTHR22939">
    <property type="entry name" value="SERINE PROTEASE FAMILY S1C HTRA-RELATED"/>
    <property type="match status" value="1"/>
</dbReference>
<evidence type="ECO:0000256" key="2">
    <source>
        <dbReference type="ARBA" id="ARBA00022670"/>
    </source>
</evidence>
<dbReference type="InterPro" id="IPR001478">
    <property type="entry name" value="PDZ"/>
</dbReference>
<dbReference type="PANTHER" id="PTHR22939:SF129">
    <property type="entry name" value="SERINE PROTEASE HTRA2, MITOCHONDRIAL"/>
    <property type="match status" value="1"/>
</dbReference>
<feature type="domain" description="PDZ" evidence="5">
    <location>
        <begin position="207"/>
        <end position="277"/>
    </location>
</feature>
<dbReference type="Gene3D" id="2.30.42.10">
    <property type="match status" value="1"/>
</dbReference>
<gene>
    <name evidence="6" type="ORF">DI563_04280</name>
</gene>
<comment type="caution">
    <text evidence="6">The sequence shown here is derived from an EMBL/GenBank/DDBJ whole genome shotgun (WGS) entry which is preliminary data.</text>
</comment>